<evidence type="ECO:0000256" key="1">
    <source>
        <dbReference type="SAM" id="SignalP"/>
    </source>
</evidence>
<organism evidence="2 3">
    <name type="scientific">Dyadobacter psychrophilus</name>
    <dbReference type="NCBI Taxonomy" id="651661"/>
    <lineage>
        <taxon>Bacteria</taxon>
        <taxon>Pseudomonadati</taxon>
        <taxon>Bacteroidota</taxon>
        <taxon>Cytophagia</taxon>
        <taxon>Cytophagales</taxon>
        <taxon>Spirosomataceae</taxon>
        <taxon>Dyadobacter</taxon>
    </lineage>
</organism>
<keyword evidence="3" id="KW-1185">Reference proteome</keyword>
<keyword evidence="1" id="KW-0732">Signal</keyword>
<feature type="signal peptide" evidence="1">
    <location>
        <begin position="1"/>
        <end position="28"/>
    </location>
</feature>
<accession>A0A1T5F5I8</accession>
<name>A0A1T5F5I8_9BACT</name>
<dbReference type="Proteomes" id="UP000190897">
    <property type="component" value="Unassembled WGS sequence"/>
</dbReference>
<reference evidence="3" key="1">
    <citation type="submission" date="2017-02" db="EMBL/GenBank/DDBJ databases">
        <authorList>
            <person name="Varghese N."/>
            <person name="Submissions S."/>
        </authorList>
    </citation>
    <scope>NUCLEOTIDE SEQUENCE [LARGE SCALE GENOMIC DNA]</scope>
    <source>
        <strain evidence="3">DSM 22270</strain>
    </source>
</reference>
<sequence>MHYSLRKMKQSLILLSIIVLCATGRAFAQMPNDAIYMSKNTACLALSYGHSSWDKYWENSLKRENLNIGTHTTQSAMAMLAVGVTKNLNVIVGVPYVWTQASAGNLKWQNGFQDASLWLKYRFINKSGFSLHAIGGASIPMGDYIPDFLPMSIGIQCKTATARLLARYRHPQTGIYLTASGSYIFRSNIKIDRDSYLSEGKLHSTNKVSVPNAYDASVRLGYSKAAIQAEVFAEYGACDGGDNIRRNDMPFPTNNMKSTVGGVYAKFQPKNIGVNARAAYVLDGTNVGQSTSFSVGVLYQFRYIKADKNPNMHQ</sequence>
<evidence type="ECO:0008006" key="4">
    <source>
        <dbReference type="Google" id="ProtNLM"/>
    </source>
</evidence>
<feature type="chain" id="PRO_5012075113" description="MetA-pathway of phenol degradation" evidence="1">
    <location>
        <begin position="29"/>
        <end position="314"/>
    </location>
</feature>
<evidence type="ECO:0000313" key="3">
    <source>
        <dbReference type="Proteomes" id="UP000190897"/>
    </source>
</evidence>
<proteinExistence type="predicted"/>
<gene>
    <name evidence="2" type="ORF">SAMN05660293_02813</name>
</gene>
<protein>
    <recommendedName>
        <fullName evidence="4">MetA-pathway of phenol degradation</fullName>
    </recommendedName>
</protein>
<dbReference type="EMBL" id="FUZA01000003">
    <property type="protein sequence ID" value="SKB91475.1"/>
    <property type="molecule type" value="Genomic_DNA"/>
</dbReference>
<dbReference type="AlphaFoldDB" id="A0A1T5F5I8"/>
<evidence type="ECO:0000313" key="2">
    <source>
        <dbReference type="EMBL" id="SKB91475.1"/>
    </source>
</evidence>
<dbReference type="STRING" id="651661.SAMN05660293_02813"/>